<dbReference type="Proteomes" id="UP000054477">
    <property type="component" value="Unassembled WGS sequence"/>
</dbReference>
<feature type="non-terminal residue" evidence="1">
    <location>
        <position position="107"/>
    </location>
</feature>
<organism evidence="1 2">
    <name type="scientific">Laccaria amethystina LaAM-08-1</name>
    <dbReference type="NCBI Taxonomy" id="1095629"/>
    <lineage>
        <taxon>Eukaryota</taxon>
        <taxon>Fungi</taxon>
        <taxon>Dikarya</taxon>
        <taxon>Basidiomycota</taxon>
        <taxon>Agaricomycotina</taxon>
        <taxon>Agaricomycetes</taxon>
        <taxon>Agaricomycetidae</taxon>
        <taxon>Agaricales</taxon>
        <taxon>Agaricineae</taxon>
        <taxon>Hydnangiaceae</taxon>
        <taxon>Laccaria</taxon>
    </lineage>
</organism>
<keyword evidence="2" id="KW-1185">Reference proteome</keyword>
<dbReference type="EMBL" id="KN838743">
    <property type="protein sequence ID" value="KIJ95768.1"/>
    <property type="molecule type" value="Genomic_DNA"/>
</dbReference>
<evidence type="ECO:0000313" key="2">
    <source>
        <dbReference type="Proteomes" id="UP000054477"/>
    </source>
</evidence>
<gene>
    <name evidence="1" type="ORF">K443DRAFT_682748</name>
</gene>
<name>A0A0C9X3C0_9AGAR</name>
<protein>
    <submittedName>
        <fullName evidence="1">Unplaced genomic scaffold K443scaffold_208, whole genome shotgun sequence</fullName>
    </submittedName>
</protein>
<dbReference type="HOGENOM" id="CLU_2216130_0_0_1"/>
<evidence type="ECO:0000313" key="1">
    <source>
        <dbReference type="EMBL" id="KIJ95768.1"/>
    </source>
</evidence>
<proteinExistence type="predicted"/>
<sequence>MNLGASSTYLSSNGTVSTSGDEFVWNPSTSTIHGDLHASESTNEMDAKFAFQLATRRNIALVGDPPLTSFGESKEWTIIILLAWSSMLQSGVRMTGTEDVTFKSDGH</sequence>
<reference evidence="2" key="2">
    <citation type="submission" date="2015-01" db="EMBL/GenBank/DDBJ databases">
        <title>Evolutionary Origins and Diversification of the Mycorrhizal Mutualists.</title>
        <authorList>
            <consortium name="DOE Joint Genome Institute"/>
            <consortium name="Mycorrhizal Genomics Consortium"/>
            <person name="Kohler A."/>
            <person name="Kuo A."/>
            <person name="Nagy L.G."/>
            <person name="Floudas D."/>
            <person name="Copeland A."/>
            <person name="Barry K.W."/>
            <person name="Cichocki N."/>
            <person name="Veneault-Fourrey C."/>
            <person name="LaButti K."/>
            <person name="Lindquist E.A."/>
            <person name="Lipzen A."/>
            <person name="Lundell T."/>
            <person name="Morin E."/>
            <person name="Murat C."/>
            <person name="Riley R."/>
            <person name="Ohm R."/>
            <person name="Sun H."/>
            <person name="Tunlid A."/>
            <person name="Henrissat B."/>
            <person name="Grigoriev I.V."/>
            <person name="Hibbett D.S."/>
            <person name="Martin F."/>
        </authorList>
    </citation>
    <scope>NUCLEOTIDE SEQUENCE [LARGE SCALE GENOMIC DNA]</scope>
    <source>
        <strain evidence="2">LaAM-08-1</strain>
    </source>
</reference>
<accession>A0A0C9X3C0</accession>
<dbReference type="AlphaFoldDB" id="A0A0C9X3C0"/>
<reference evidence="1 2" key="1">
    <citation type="submission" date="2014-04" db="EMBL/GenBank/DDBJ databases">
        <authorList>
            <consortium name="DOE Joint Genome Institute"/>
            <person name="Kuo A."/>
            <person name="Kohler A."/>
            <person name="Nagy L.G."/>
            <person name="Floudas D."/>
            <person name="Copeland A."/>
            <person name="Barry K.W."/>
            <person name="Cichocki N."/>
            <person name="Veneault-Fourrey C."/>
            <person name="LaButti K."/>
            <person name="Lindquist E.A."/>
            <person name="Lipzen A."/>
            <person name="Lundell T."/>
            <person name="Morin E."/>
            <person name="Murat C."/>
            <person name="Sun H."/>
            <person name="Tunlid A."/>
            <person name="Henrissat B."/>
            <person name="Grigoriev I.V."/>
            <person name="Hibbett D.S."/>
            <person name="Martin F."/>
            <person name="Nordberg H.P."/>
            <person name="Cantor M.N."/>
            <person name="Hua S.X."/>
        </authorList>
    </citation>
    <scope>NUCLEOTIDE SEQUENCE [LARGE SCALE GENOMIC DNA]</scope>
    <source>
        <strain evidence="1 2">LaAM-08-1</strain>
    </source>
</reference>